<dbReference type="EC" id="2.7.13.3" evidence="2"/>
<dbReference type="SMART" id="SM00388">
    <property type="entry name" value="HisKA"/>
    <property type="match status" value="1"/>
</dbReference>
<dbReference type="PANTHER" id="PTHR45339:SF1">
    <property type="entry name" value="HYBRID SIGNAL TRANSDUCTION HISTIDINE KINASE J"/>
    <property type="match status" value="1"/>
</dbReference>
<evidence type="ECO:0000256" key="5">
    <source>
        <dbReference type="PROSITE-ProRule" id="PRU00169"/>
    </source>
</evidence>
<dbReference type="GO" id="GO:0004673">
    <property type="term" value="F:protein histidine kinase activity"/>
    <property type="evidence" value="ECO:0007669"/>
    <property type="project" value="UniProtKB-EC"/>
</dbReference>
<dbReference type="Pfam" id="PF00072">
    <property type="entry name" value="Response_reg"/>
    <property type="match status" value="1"/>
</dbReference>
<dbReference type="Gene3D" id="1.10.287.130">
    <property type="match status" value="1"/>
</dbReference>
<dbReference type="InterPro" id="IPR036890">
    <property type="entry name" value="HATPase_C_sf"/>
</dbReference>
<keyword evidence="7" id="KW-1133">Transmembrane helix</keyword>
<dbReference type="InterPro" id="IPR003661">
    <property type="entry name" value="HisK_dim/P_dom"/>
</dbReference>
<keyword evidence="3 5" id="KW-0597">Phosphoprotein</keyword>
<dbReference type="Pfam" id="PF00512">
    <property type="entry name" value="HisKA"/>
    <property type="match status" value="1"/>
</dbReference>
<dbReference type="InterPro" id="IPR001789">
    <property type="entry name" value="Sig_transdc_resp-reg_receiver"/>
</dbReference>
<comment type="catalytic activity">
    <reaction evidence="1">
        <text>ATP + protein L-histidine = ADP + protein N-phospho-L-histidine.</text>
        <dbReference type="EC" id="2.7.13.3"/>
    </reaction>
</comment>
<evidence type="ECO:0000256" key="6">
    <source>
        <dbReference type="SAM" id="Coils"/>
    </source>
</evidence>
<dbReference type="InterPro" id="IPR005467">
    <property type="entry name" value="His_kinase_dom"/>
</dbReference>
<dbReference type="Proteomes" id="UP001157733">
    <property type="component" value="Chromosome"/>
</dbReference>
<evidence type="ECO:0000313" key="11">
    <source>
        <dbReference type="Proteomes" id="UP001157733"/>
    </source>
</evidence>
<dbReference type="EMBL" id="OX336137">
    <property type="protein sequence ID" value="CAI2719132.1"/>
    <property type="molecule type" value="Genomic_DNA"/>
</dbReference>
<evidence type="ECO:0000313" key="10">
    <source>
        <dbReference type="EMBL" id="CAI2719132.1"/>
    </source>
</evidence>
<dbReference type="Pfam" id="PF02518">
    <property type="entry name" value="HATPase_c"/>
    <property type="match status" value="1"/>
</dbReference>
<reference evidence="10 11" key="1">
    <citation type="submission" date="2022-09" db="EMBL/GenBank/DDBJ databases">
        <authorList>
            <person name="Kop L."/>
        </authorList>
    </citation>
    <scope>NUCLEOTIDE SEQUENCE [LARGE SCALE GENOMIC DNA]</scope>
    <source>
        <strain evidence="10 11">347</strain>
    </source>
</reference>
<dbReference type="InterPro" id="IPR003594">
    <property type="entry name" value="HATPase_dom"/>
</dbReference>
<dbReference type="PROSITE" id="PS50110">
    <property type="entry name" value="RESPONSE_REGULATORY"/>
    <property type="match status" value="1"/>
</dbReference>
<dbReference type="PRINTS" id="PR00344">
    <property type="entry name" value="BCTRLSENSOR"/>
</dbReference>
<evidence type="ECO:0000256" key="4">
    <source>
        <dbReference type="ARBA" id="ARBA00023012"/>
    </source>
</evidence>
<dbReference type="SMART" id="SM00387">
    <property type="entry name" value="HATPase_c"/>
    <property type="match status" value="1"/>
</dbReference>
<gene>
    <name evidence="10" type="ORF">NSPWAT_2276</name>
</gene>
<dbReference type="CDD" id="cd18773">
    <property type="entry name" value="PDC1_HK_sensor"/>
    <property type="match status" value="1"/>
</dbReference>
<keyword evidence="10" id="KW-0418">Kinase</keyword>
<dbReference type="Gene3D" id="3.40.50.2300">
    <property type="match status" value="1"/>
</dbReference>
<protein>
    <recommendedName>
        <fullName evidence="2">histidine kinase</fullName>
        <ecNumber evidence="2">2.7.13.3</ecNumber>
    </recommendedName>
</protein>
<feature type="modified residue" description="4-aspartylphosphate" evidence="5">
    <location>
        <position position="739"/>
    </location>
</feature>
<dbReference type="RefSeq" id="WP_282011982.1">
    <property type="nucleotide sequence ID" value="NZ_OX336137.1"/>
</dbReference>
<evidence type="ECO:0000256" key="1">
    <source>
        <dbReference type="ARBA" id="ARBA00000085"/>
    </source>
</evidence>
<evidence type="ECO:0000256" key="2">
    <source>
        <dbReference type="ARBA" id="ARBA00012438"/>
    </source>
</evidence>
<keyword evidence="10" id="KW-0808">Transferase</keyword>
<evidence type="ECO:0000259" key="8">
    <source>
        <dbReference type="PROSITE" id="PS50109"/>
    </source>
</evidence>
<dbReference type="SUPFAM" id="SSF52172">
    <property type="entry name" value="CheY-like"/>
    <property type="match status" value="1"/>
</dbReference>
<dbReference type="SUPFAM" id="SSF55874">
    <property type="entry name" value="ATPase domain of HSP90 chaperone/DNA topoisomerase II/histidine kinase"/>
    <property type="match status" value="1"/>
</dbReference>
<organism evidence="10 11">
    <name type="scientific">Nitrospina watsonii</name>
    <dbReference type="NCBI Taxonomy" id="1323948"/>
    <lineage>
        <taxon>Bacteria</taxon>
        <taxon>Pseudomonadati</taxon>
        <taxon>Nitrospinota/Tectimicrobiota group</taxon>
        <taxon>Nitrospinota</taxon>
        <taxon>Nitrospinia</taxon>
        <taxon>Nitrospinales</taxon>
        <taxon>Nitrospinaceae</taxon>
        <taxon>Nitrospina</taxon>
    </lineage>
</organism>
<keyword evidence="11" id="KW-1185">Reference proteome</keyword>
<dbReference type="CDD" id="cd17546">
    <property type="entry name" value="REC_hyHK_CKI1_RcsC-like"/>
    <property type="match status" value="1"/>
</dbReference>
<evidence type="ECO:0000259" key="9">
    <source>
        <dbReference type="PROSITE" id="PS50110"/>
    </source>
</evidence>
<dbReference type="Gene3D" id="3.30.565.10">
    <property type="entry name" value="Histidine kinase-like ATPase, C-terminal domain"/>
    <property type="match status" value="1"/>
</dbReference>
<dbReference type="PROSITE" id="PS50109">
    <property type="entry name" value="HIS_KIN"/>
    <property type="match status" value="1"/>
</dbReference>
<sequence>MSTSKKIFAVILLVGGLVGGIGYGLLNHSQSVIEERIGKEIGNLTENTLDSVDRIIFMRVEETQILAQGLSLVEAARKSNQRFESLPNRDADIQQMDRDWVEGKDTPEIQALLNNPLSRAFAAKRHFLQRKYGADVFNEIFATNRFGVVIAASPRTTDYYQGDEDWYQQGARSKDAVWIQDIAFDESTDAYSVTLVTRLLDENDKFMGLIKAGLHIVIIRQLLDEFQDQASIQSLRYYLLDGKGSVILSSRKPESKDRRHPERIQPFGTDLTSWEPVARVLQGENGFFYRQDENRTSLLGYYRSKGFKGFDGLDWSLVLEVDADEVLKPVSFLRTGMESVWGLTVLLALVVGGMLVGFIIRPVEKLVQSTTRSREGLSRPVADSSGATASLAEADDLETLSSSFKRITDSLQRHMAELENEISTKASELVSAKEDAEQANRAKSLFISNMSHEIRTPLNAVLGYAQILEKDASLSLQQKTKVRSIYRSGEHLLHLINDILDISKIEAQQEVVNDHDFNLHALMCELDSCYGALCRDKKLGWKYTMPGYGPIPVRGDSQKIYQVLTNLLDNAVKFTDHGEVELRVQPTAPDQYLFEVIDSGPGIEAGKQGQIFEIFVQDEAGQKKGGAGLGLAICRRLVRLLGGELKVESKPGRFARFYFELQLPASRFSPRTGPTDLQRAVLLAPGHKVRALLVDDDGNHLEILQEMLRRVGIETKTAENGVEGLKLIEGWKPHILLIDYRMPVMDGMEMVQQVCKEYGRDRFKIAMISASAFDHEKKMFLGSGVDAFISKPMVREELLDTIRRLLDVEFVHAPDDADSGGQTAGDESIHYGGLRVPASLVADLNAMLSKGLFNEFVELLHGMDGLGPEERKLAGRLRHLASVFDRASIQQELDCIPPDA</sequence>
<dbReference type="PANTHER" id="PTHR45339">
    <property type="entry name" value="HYBRID SIGNAL TRANSDUCTION HISTIDINE KINASE J"/>
    <property type="match status" value="1"/>
</dbReference>
<dbReference type="Gene3D" id="6.10.340.10">
    <property type="match status" value="1"/>
</dbReference>
<keyword evidence="4" id="KW-0902">Two-component regulatory system</keyword>
<keyword evidence="6" id="KW-0175">Coiled coil</keyword>
<dbReference type="InterPro" id="IPR004358">
    <property type="entry name" value="Sig_transdc_His_kin-like_C"/>
</dbReference>
<dbReference type="SUPFAM" id="SSF47384">
    <property type="entry name" value="Homodimeric domain of signal transducing histidine kinase"/>
    <property type="match status" value="1"/>
</dbReference>
<evidence type="ECO:0000256" key="7">
    <source>
        <dbReference type="SAM" id="Phobius"/>
    </source>
</evidence>
<feature type="domain" description="Response regulatory" evidence="9">
    <location>
        <begin position="690"/>
        <end position="806"/>
    </location>
</feature>
<feature type="coiled-coil region" evidence="6">
    <location>
        <begin position="408"/>
        <end position="435"/>
    </location>
</feature>
<dbReference type="SMART" id="SM00448">
    <property type="entry name" value="REC"/>
    <property type="match status" value="1"/>
</dbReference>
<accession>A0ABM9HFR7</accession>
<name>A0ABM9HFR7_9BACT</name>
<feature type="transmembrane region" description="Helical" evidence="7">
    <location>
        <begin position="7"/>
        <end position="26"/>
    </location>
</feature>
<dbReference type="Gene3D" id="3.30.450.20">
    <property type="entry name" value="PAS domain"/>
    <property type="match status" value="1"/>
</dbReference>
<dbReference type="CDD" id="cd16922">
    <property type="entry name" value="HATPase_EvgS-ArcB-TorS-like"/>
    <property type="match status" value="1"/>
</dbReference>
<feature type="domain" description="Histidine kinase" evidence="8">
    <location>
        <begin position="449"/>
        <end position="667"/>
    </location>
</feature>
<dbReference type="InterPro" id="IPR036097">
    <property type="entry name" value="HisK_dim/P_sf"/>
</dbReference>
<evidence type="ECO:0000256" key="3">
    <source>
        <dbReference type="ARBA" id="ARBA00022553"/>
    </source>
</evidence>
<dbReference type="InterPro" id="IPR011006">
    <property type="entry name" value="CheY-like_superfamily"/>
</dbReference>
<dbReference type="CDD" id="cd00082">
    <property type="entry name" value="HisKA"/>
    <property type="match status" value="1"/>
</dbReference>
<keyword evidence="7" id="KW-0472">Membrane</keyword>
<keyword evidence="7" id="KW-0812">Transmembrane</keyword>
<proteinExistence type="predicted"/>